<protein>
    <recommendedName>
        <fullName evidence="3">DUF218 domain-containing protein</fullName>
    </recommendedName>
</protein>
<dbReference type="GO" id="GO:0005737">
    <property type="term" value="C:cytoplasm"/>
    <property type="evidence" value="ECO:0007669"/>
    <property type="project" value="TreeGrafter"/>
</dbReference>
<dbReference type="PANTHER" id="PTHR28110">
    <property type="entry name" value="TRANSMEMBRANE PROTEIN"/>
    <property type="match status" value="1"/>
</dbReference>
<gene>
    <name evidence="1" type="ORF">J8A68_005688</name>
</gene>
<dbReference type="Proteomes" id="UP000694255">
    <property type="component" value="Unassembled WGS sequence"/>
</dbReference>
<dbReference type="InterPro" id="IPR055323">
    <property type="entry name" value="C57A10.07/YOR238W"/>
</dbReference>
<comment type="caution">
    <text evidence="1">The sequence shown here is derived from an EMBL/GenBank/DDBJ whole genome shotgun (WGS) entry which is preliminary data.</text>
</comment>
<dbReference type="RefSeq" id="XP_049260959.1">
    <property type="nucleotide sequence ID" value="XM_049409780.1"/>
</dbReference>
<sequence>MTYPRTLIILPCHSIWKQGGQTLGVDQNEWHLADFQLEGQDHLVFRAQILDSLKLLQQDEDSYLIISGGATKKEAGPVSEALSYFQLAQHFICDDTTLLDRINLEEFARDSFENVIFSLCRFYEIFGAYPENITVVGFEFKRGRFVLHHLEQALCFPKEKVTYIGSSPITDHLTEEARERYYQELESNEFKHALRYFQQDWYGINGSLKEKKKIRNPYNKYHGYANSNPNLADFLMAINDNSAAQPSENIRALIDKVPWINN</sequence>
<keyword evidence="2" id="KW-1185">Reference proteome</keyword>
<evidence type="ECO:0008006" key="3">
    <source>
        <dbReference type="Google" id="ProtNLM"/>
    </source>
</evidence>
<dbReference type="AlphaFoldDB" id="A0A8J5Q5F4"/>
<reference evidence="1 2" key="1">
    <citation type="journal article" date="2021" name="DNA Res.">
        <title>Genome analysis of Candida subhashii reveals its hybrid nature and dual mitochondrial genome conformations.</title>
        <authorList>
            <person name="Mixao V."/>
            <person name="Hegedusova E."/>
            <person name="Saus E."/>
            <person name="Pryszcz L.P."/>
            <person name="Cillingova A."/>
            <person name="Nosek J."/>
            <person name="Gabaldon T."/>
        </authorList>
    </citation>
    <scope>NUCLEOTIDE SEQUENCE [LARGE SCALE GENOMIC DNA]</scope>
    <source>
        <strain evidence="1 2">CBS 10753</strain>
    </source>
</reference>
<dbReference type="GeneID" id="73472488"/>
<dbReference type="PANTHER" id="PTHR28110:SF1">
    <property type="entry name" value="TRANSMEMBRANE PROTEIN"/>
    <property type="match status" value="1"/>
</dbReference>
<organism evidence="1 2">
    <name type="scientific">[Candida] subhashii</name>
    <dbReference type="NCBI Taxonomy" id="561895"/>
    <lineage>
        <taxon>Eukaryota</taxon>
        <taxon>Fungi</taxon>
        <taxon>Dikarya</taxon>
        <taxon>Ascomycota</taxon>
        <taxon>Saccharomycotina</taxon>
        <taxon>Pichiomycetes</taxon>
        <taxon>Debaryomycetaceae</taxon>
        <taxon>Spathaspora</taxon>
    </lineage>
</organism>
<accession>A0A8J5Q5F4</accession>
<proteinExistence type="predicted"/>
<evidence type="ECO:0000313" key="1">
    <source>
        <dbReference type="EMBL" id="KAG7660726.1"/>
    </source>
</evidence>
<dbReference type="OrthoDB" id="4347at2759"/>
<name>A0A8J5Q5F4_9ASCO</name>
<dbReference type="EMBL" id="JAGSYN010000274">
    <property type="protein sequence ID" value="KAG7660726.1"/>
    <property type="molecule type" value="Genomic_DNA"/>
</dbReference>
<evidence type="ECO:0000313" key="2">
    <source>
        <dbReference type="Proteomes" id="UP000694255"/>
    </source>
</evidence>